<gene>
    <name evidence="2" type="ORF">METZ01_LOCUS121998</name>
</gene>
<reference evidence="2" key="1">
    <citation type="submission" date="2018-05" db="EMBL/GenBank/DDBJ databases">
        <authorList>
            <person name="Lanie J.A."/>
            <person name="Ng W.-L."/>
            <person name="Kazmierczak K.M."/>
            <person name="Andrzejewski T.M."/>
            <person name="Davidsen T.M."/>
            <person name="Wayne K.J."/>
            <person name="Tettelin H."/>
            <person name="Glass J.I."/>
            <person name="Rusch D."/>
            <person name="Podicherti R."/>
            <person name="Tsui H.-C.T."/>
            <person name="Winkler M.E."/>
        </authorList>
    </citation>
    <scope>NUCLEOTIDE SEQUENCE</scope>
</reference>
<feature type="non-terminal residue" evidence="2">
    <location>
        <position position="1"/>
    </location>
</feature>
<proteinExistence type="predicted"/>
<accession>A0A381XWI2</accession>
<protein>
    <submittedName>
        <fullName evidence="2">Uncharacterized protein</fullName>
    </submittedName>
</protein>
<name>A0A381XWI2_9ZZZZ</name>
<feature type="compositionally biased region" description="Basic and acidic residues" evidence="1">
    <location>
        <begin position="28"/>
        <end position="37"/>
    </location>
</feature>
<dbReference type="EMBL" id="UINC01016641">
    <property type="protein sequence ID" value="SVA69144.1"/>
    <property type="molecule type" value="Genomic_DNA"/>
</dbReference>
<feature type="region of interest" description="Disordered" evidence="1">
    <location>
        <begin position="1"/>
        <end position="42"/>
    </location>
</feature>
<dbReference type="AlphaFoldDB" id="A0A381XWI2"/>
<sequence length="98" mass="10931">DRGGHRHLLPSGRIRWDPRRHSTSGRLRGADRLHVDTRLPGGPPVEHVCLSGCHVDGPSPGFHRSRRHTRGTTPPGPSNYRSKPQYMDRAMDRSGSPL</sequence>
<organism evidence="2">
    <name type="scientific">marine metagenome</name>
    <dbReference type="NCBI Taxonomy" id="408172"/>
    <lineage>
        <taxon>unclassified sequences</taxon>
        <taxon>metagenomes</taxon>
        <taxon>ecological metagenomes</taxon>
    </lineage>
</organism>
<evidence type="ECO:0000313" key="2">
    <source>
        <dbReference type="EMBL" id="SVA69144.1"/>
    </source>
</evidence>
<feature type="region of interest" description="Disordered" evidence="1">
    <location>
        <begin position="57"/>
        <end position="98"/>
    </location>
</feature>
<evidence type="ECO:0000256" key="1">
    <source>
        <dbReference type="SAM" id="MobiDB-lite"/>
    </source>
</evidence>
<feature type="non-terminal residue" evidence="2">
    <location>
        <position position="98"/>
    </location>
</feature>